<dbReference type="EMBL" id="OFSQ01000023">
    <property type="protein sequence ID" value="SOY53426.1"/>
    <property type="molecule type" value="Genomic_DNA"/>
</dbReference>
<dbReference type="Proteomes" id="UP000256780">
    <property type="component" value="Chromosome CBM2587_a"/>
</dbReference>
<feature type="region of interest" description="Disordered" evidence="1">
    <location>
        <begin position="1"/>
        <end position="22"/>
    </location>
</feature>
<reference evidence="2 3" key="1">
    <citation type="submission" date="2018-01" db="EMBL/GenBank/DDBJ databases">
        <authorList>
            <person name="Clerissi C."/>
        </authorList>
    </citation>
    <scope>NUCLEOTIDE SEQUENCE [LARGE SCALE GENOMIC DNA]</scope>
    <source>
        <strain evidence="2">Cupriavidus sp. LMG 19464</strain>
    </source>
</reference>
<comment type="caution">
    <text evidence="2">The sequence shown here is derived from an EMBL/GenBank/DDBJ whole genome shotgun (WGS) entry which is preliminary data.</text>
</comment>
<accession>A0A976A205</accession>
<evidence type="ECO:0000256" key="1">
    <source>
        <dbReference type="SAM" id="MobiDB-lite"/>
    </source>
</evidence>
<evidence type="ECO:0000313" key="3">
    <source>
        <dbReference type="Proteomes" id="UP000256780"/>
    </source>
</evidence>
<evidence type="ECO:0000313" key="2">
    <source>
        <dbReference type="EMBL" id="SOY53426.1"/>
    </source>
</evidence>
<feature type="compositionally biased region" description="Polar residues" evidence="1">
    <location>
        <begin position="1"/>
        <end position="15"/>
    </location>
</feature>
<protein>
    <submittedName>
        <fullName evidence="2">Uncharacterized protein</fullName>
    </submittedName>
</protein>
<name>A0A976A205_9BURK</name>
<organism evidence="2 3">
    <name type="scientific">Cupriavidus taiwanensis</name>
    <dbReference type="NCBI Taxonomy" id="164546"/>
    <lineage>
        <taxon>Bacteria</taxon>
        <taxon>Pseudomonadati</taxon>
        <taxon>Pseudomonadota</taxon>
        <taxon>Betaproteobacteria</taxon>
        <taxon>Burkholderiales</taxon>
        <taxon>Burkholderiaceae</taxon>
        <taxon>Cupriavidus</taxon>
    </lineage>
</organism>
<gene>
    <name evidence="2" type="ORF">CBM2587_A40034</name>
</gene>
<dbReference type="AlphaFoldDB" id="A0A976A205"/>
<sequence length="22" mass="2401">MPNTGIKPNTNTPSIQIADERC</sequence>
<proteinExistence type="predicted"/>